<dbReference type="EMBL" id="JANPWB010000004">
    <property type="protein sequence ID" value="KAJ1195039.1"/>
    <property type="molecule type" value="Genomic_DNA"/>
</dbReference>
<comment type="caution">
    <text evidence="2">The sequence shown here is derived from an EMBL/GenBank/DDBJ whole genome shotgun (WGS) entry which is preliminary data.</text>
</comment>
<feature type="compositionally biased region" description="Basic and acidic residues" evidence="1">
    <location>
        <begin position="245"/>
        <end position="261"/>
    </location>
</feature>
<name>A0AAV7V4C7_PLEWA</name>
<feature type="region of interest" description="Disordered" evidence="1">
    <location>
        <begin position="42"/>
        <end position="70"/>
    </location>
</feature>
<dbReference type="Proteomes" id="UP001066276">
    <property type="component" value="Chromosome 2_2"/>
</dbReference>
<gene>
    <name evidence="2" type="ORF">NDU88_004322</name>
</gene>
<protein>
    <submittedName>
        <fullName evidence="2">Uncharacterized protein</fullName>
    </submittedName>
</protein>
<evidence type="ECO:0000313" key="3">
    <source>
        <dbReference type="Proteomes" id="UP001066276"/>
    </source>
</evidence>
<feature type="region of interest" description="Disordered" evidence="1">
    <location>
        <begin position="240"/>
        <end position="304"/>
    </location>
</feature>
<reference evidence="2" key="1">
    <citation type="journal article" date="2022" name="bioRxiv">
        <title>Sequencing and chromosome-scale assembly of the giantPleurodeles waltlgenome.</title>
        <authorList>
            <person name="Brown T."/>
            <person name="Elewa A."/>
            <person name="Iarovenko S."/>
            <person name="Subramanian E."/>
            <person name="Araus A.J."/>
            <person name="Petzold A."/>
            <person name="Susuki M."/>
            <person name="Suzuki K.-i.T."/>
            <person name="Hayashi T."/>
            <person name="Toyoda A."/>
            <person name="Oliveira C."/>
            <person name="Osipova E."/>
            <person name="Leigh N.D."/>
            <person name="Simon A."/>
            <person name="Yun M.H."/>
        </authorList>
    </citation>
    <scope>NUCLEOTIDE SEQUENCE</scope>
    <source>
        <strain evidence="2">20211129_DDA</strain>
        <tissue evidence="2">Liver</tissue>
    </source>
</reference>
<dbReference type="AlphaFoldDB" id="A0AAV7V4C7"/>
<organism evidence="2 3">
    <name type="scientific">Pleurodeles waltl</name>
    <name type="common">Iberian ribbed newt</name>
    <dbReference type="NCBI Taxonomy" id="8319"/>
    <lineage>
        <taxon>Eukaryota</taxon>
        <taxon>Metazoa</taxon>
        <taxon>Chordata</taxon>
        <taxon>Craniata</taxon>
        <taxon>Vertebrata</taxon>
        <taxon>Euteleostomi</taxon>
        <taxon>Amphibia</taxon>
        <taxon>Batrachia</taxon>
        <taxon>Caudata</taxon>
        <taxon>Salamandroidea</taxon>
        <taxon>Salamandridae</taxon>
        <taxon>Pleurodelinae</taxon>
        <taxon>Pleurodeles</taxon>
    </lineage>
</organism>
<evidence type="ECO:0000313" key="2">
    <source>
        <dbReference type="EMBL" id="KAJ1195039.1"/>
    </source>
</evidence>
<keyword evidence="3" id="KW-1185">Reference proteome</keyword>
<accession>A0AAV7V4C7</accession>
<evidence type="ECO:0000256" key="1">
    <source>
        <dbReference type="SAM" id="MobiDB-lite"/>
    </source>
</evidence>
<sequence length="427" mass="47874">MTQWTNPWSSSYGIYNAIPAYQAAGKREPALACDDDDWETDSNFVSYGSERDSRGGSGRQDCPVNSTSSITTDLSRSIQGCLRYRPMDKRPEVQVQKESHNSHCESKVNTLSGNQEYSKCNKSTYAKYPENAIERTSIFNVNANAAVKLNTCFDGKLKSVSETSLQSQPPQVAMENYLYENAEALYEGKEPKPAVHQVPKGQQSISHYSGREAKPLTKACQGMGQDGCIQLMASQFERNISNTKAQRETERGRQKEHERQPKTCMEAGKQDQGKYLTNKWNPVDGQNQEKGHQYPDNIKTPKEDNGIESRIYKSSCQCDCGYNQEQEYPTPSSILQVMASRGRYNRTGHNPRKAQILEDCQVKGCTACHSVNHSVKMPIMGVFHESKGPQKDMARVTMTSENWGASNPCRSLQKVDPNGTLYQVRPS</sequence>
<proteinExistence type="predicted"/>
<feature type="compositionally biased region" description="Basic and acidic residues" evidence="1">
    <location>
        <begin position="287"/>
        <end position="304"/>
    </location>
</feature>